<keyword evidence="2" id="KW-1185">Reference proteome</keyword>
<proteinExistence type="predicted"/>
<accession>A0A385Q586</accession>
<dbReference type="EMBL" id="CP032364">
    <property type="protein sequence ID" value="AYB00164.1"/>
    <property type="molecule type" value="Genomic_DNA"/>
</dbReference>
<name>A0A385Q586_9FIRM</name>
<evidence type="ECO:0000313" key="2">
    <source>
        <dbReference type="Proteomes" id="UP000265562"/>
    </source>
</evidence>
<dbReference type="SUPFAM" id="SSF52540">
    <property type="entry name" value="P-loop containing nucleoside triphosphate hydrolases"/>
    <property type="match status" value="1"/>
</dbReference>
<dbReference type="PANTHER" id="PTHR41259">
    <property type="entry name" value="DOUBLE-STRAND BREAK REPAIR RAD50 ATPASE, PUTATIVE-RELATED"/>
    <property type="match status" value="1"/>
</dbReference>
<organism evidence="1 2">
    <name type="scientific">Lachnoanaerobaculum umeaense</name>
    <dbReference type="NCBI Taxonomy" id="617123"/>
    <lineage>
        <taxon>Bacteria</taxon>
        <taxon>Bacillati</taxon>
        <taxon>Bacillota</taxon>
        <taxon>Clostridia</taxon>
        <taxon>Lachnospirales</taxon>
        <taxon>Lachnospiraceae</taxon>
        <taxon>Lachnoanaerobaculum</taxon>
    </lineage>
</organism>
<evidence type="ECO:0008006" key="3">
    <source>
        <dbReference type="Google" id="ProtNLM"/>
    </source>
</evidence>
<evidence type="ECO:0000313" key="1">
    <source>
        <dbReference type="EMBL" id="AYB00164.1"/>
    </source>
</evidence>
<reference evidence="1 2" key="1">
    <citation type="submission" date="2018-09" db="EMBL/GenBank/DDBJ databases">
        <title>Genome sequencing of Lachnoanaerobaculum umeaense DSM 23576.</title>
        <authorList>
            <person name="Kook J.-K."/>
            <person name="Park S.-N."/>
            <person name="Lim Y.K."/>
        </authorList>
    </citation>
    <scope>NUCLEOTIDE SEQUENCE [LARGE SCALE GENOMIC DNA]</scope>
    <source>
        <strain evidence="2">DSM 23576 \ CCUG 58757</strain>
    </source>
</reference>
<dbReference type="InterPro" id="IPR027417">
    <property type="entry name" value="P-loop_NTPase"/>
</dbReference>
<sequence length="1082" mass="126541">MKLLSCHVDNFGKLSNYDYQFVEGLNVIQEHNGFGKSTLAAFIKAMFYGFPRTGKRSVAENERKKYLPWQGGSYGGSLDFEFEGISYRVRRTFGEKASKDTYSLRDLLNRRESSRFSENLGEELFQLDAESFMRSIYMSQAKDTDTIATTSIQTKLSNLVDNTNDMNNYSSAISRLREARMVYQKFRGAGGSIDDIQDNIRWWEGELIDAEAKKTPLQEITKEVENLNTQKEQQEKAISLIRDKITKASKQQGDKALREQLEDFEKNLHFVEDNIEKLNKLYPKGCPKKEEITINNKRVLELEQAEKSLSELVIKDEDIQCEARWREVFVDEEETLKDIRLCQNKCDKLVEVANQTIQMGKEELVELERLKKLFEQGVPTEQEMKDYQYKIDLLSVKRGECSANQLTAQETEQLYELEAFFNGKTVDEDELKYCEDIQEQTKIFENKLKDMVLSDKDKKDWDRLRHTFSIEVPQNHIISQKQNDCRRIDELNSKKNTKTIVLQPNQTTGVQKSKAPIVLIIFGAILLLLGIFGFVSNNITMGAVFTILGFVFILISFWMHTNQMVNHSGGTVESSAISEEEIKELYNLQKKLKEFIFKFYDDNSDLNTKLTNLIIDKQMYLQLKDKKDDIESKVNKLRGEIEENQKILQSVFSRYYPNSNYQDSFVSELREYWSNYKNLLNRRNSLDNTRTGLTNDLYNLEKELNTELTKFYNIADNKELSTILLKLKSDVQAFETLNQKYSKTKSSREGAERERLELINSIELILKKYNVYFENEPYTDSIENLRNLLLEYHRASKNVIDFRNRKIELEKQKMNAKEGLEQFAKDYGLSIPINEEVLSKISDDIIDYNQQLEEKIELLEKLEKFKNQHPEYRDGLPKEDEGWEELPSTEILIEEEKRVKENLRVTYEELQFARNKRKEFLNKVEQIPDMEDQIKRLKIERKNAENSRDILDSTLKLLETAKDNLSNQYVGGVEQNFAKYIQKLLRNGFDNAMIDHDLKIHVDEKGEAREISYFSAGTVDCMLLCMRLALIDALFKQEEPFIILDDPFVNLDDTHTLYALEMLKKISQNKQIIYMVCNSSRT</sequence>
<dbReference type="PANTHER" id="PTHR41259:SF1">
    <property type="entry name" value="DOUBLE-STRAND BREAK REPAIR RAD50 ATPASE, PUTATIVE-RELATED"/>
    <property type="match status" value="1"/>
</dbReference>
<dbReference type="Proteomes" id="UP000265562">
    <property type="component" value="Chromosome"/>
</dbReference>
<protein>
    <recommendedName>
        <fullName evidence="3">Rad50/SbcC-type AAA domain-containing protein</fullName>
    </recommendedName>
</protein>
<dbReference type="Gene3D" id="3.40.50.300">
    <property type="entry name" value="P-loop containing nucleotide triphosphate hydrolases"/>
    <property type="match status" value="2"/>
</dbReference>
<dbReference type="OrthoDB" id="9764467at2"/>
<gene>
    <name evidence="1" type="ORF">D4A81_09560</name>
</gene>
<dbReference type="GO" id="GO:0006302">
    <property type="term" value="P:double-strand break repair"/>
    <property type="evidence" value="ECO:0007669"/>
    <property type="project" value="InterPro"/>
</dbReference>
<dbReference type="RefSeq" id="WP_119808301.1">
    <property type="nucleotide sequence ID" value="NZ_CP032364.1"/>
</dbReference>
<dbReference type="GO" id="GO:0016887">
    <property type="term" value="F:ATP hydrolysis activity"/>
    <property type="evidence" value="ECO:0007669"/>
    <property type="project" value="InterPro"/>
</dbReference>
<dbReference type="KEGG" id="lua:D4A81_09560"/>
<dbReference type="AlphaFoldDB" id="A0A385Q586"/>